<accession>A0A6A6DBA8</accession>
<evidence type="ECO:0000313" key="2">
    <source>
        <dbReference type="Proteomes" id="UP000800200"/>
    </source>
</evidence>
<protein>
    <submittedName>
        <fullName evidence="1">Uncharacterized protein</fullName>
    </submittedName>
</protein>
<keyword evidence="2" id="KW-1185">Reference proteome</keyword>
<sequence length="176" mass="19252">MHGLLHDPENRRNTVDALHNALRSESSSERARKFLEHSKENLSSVRGNGEKVPDPLAKLLIQHALTSIPGSEQEKWSSLIRGLENERSQGELEVGTLALKHLVLNTTVEEEDVAVDDAILERVNEKMSHANPSTSLQLSVAMGQLAGHGPEPANPGIDVEGLNLVTALQIPRLLWS</sequence>
<evidence type="ECO:0000313" key="1">
    <source>
        <dbReference type="EMBL" id="KAF2174926.1"/>
    </source>
</evidence>
<dbReference type="Proteomes" id="UP000800200">
    <property type="component" value="Unassembled WGS sequence"/>
</dbReference>
<proteinExistence type="predicted"/>
<reference evidence="1" key="1">
    <citation type="journal article" date="2020" name="Stud. Mycol.">
        <title>101 Dothideomycetes genomes: a test case for predicting lifestyles and emergence of pathogens.</title>
        <authorList>
            <person name="Haridas S."/>
            <person name="Albert R."/>
            <person name="Binder M."/>
            <person name="Bloem J."/>
            <person name="Labutti K."/>
            <person name="Salamov A."/>
            <person name="Andreopoulos B."/>
            <person name="Baker S."/>
            <person name="Barry K."/>
            <person name="Bills G."/>
            <person name="Bluhm B."/>
            <person name="Cannon C."/>
            <person name="Castanera R."/>
            <person name="Culley D."/>
            <person name="Daum C."/>
            <person name="Ezra D."/>
            <person name="Gonzalez J."/>
            <person name="Henrissat B."/>
            <person name="Kuo A."/>
            <person name="Liang C."/>
            <person name="Lipzen A."/>
            <person name="Lutzoni F."/>
            <person name="Magnuson J."/>
            <person name="Mondo S."/>
            <person name="Nolan M."/>
            <person name="Ohm R."/>
            <person name="Pangilinan J."/>
            <person name="Park H.-J."/>
            <person name="Ramirez L."/>
            <person name="Alfaro M."/>
            <person name="Sun H."/>
            <person name="Tritt A."/>
            <person name="Yoshinaga Y."/>
            <person name="Zwiers L.-H."/>
            <person name="Turgeon B."/>
            <person name="Goodwin S."/>
            <person name="Spatafora J."/>
            <person name="Crous P."/>
            <person name="Grigoriev I."/>
        </authorList>
    </citation>
    <scope>NUCLEOTIDE SEQUENCE</scope>
    <source>
        <strain evidence="1">CBS 207.26</strain>
    </source>
</reference>
<gene>
    <name evidence="1" type="ORF">K469DRAFT_769313</name>
</gene>
<dbReference type="EMBL" id="ML994760">
    <property type="protein sequence ID" value="KAF2174926.1"/>
    <property type="molecule type" value="Genomic_DNA"/>
</dbReference>
<organism evidence="1 2">
    <name type="scientific">Zopfia rhizophila CBS 207.26</name>
    <dbReference type="NCBI Taxonomy" id="1314779"/>
    <lineage>
        <taxon>Eukaryota</taxon>
        <taxon>Fungi</taxon>
        <taxon>Dikarya</taxon>
        <taxon>Ascomycota</taxon>
        <taxon>Pezizomycotina</taxon>
        <taxon>Dothideomycetes</taxon>
        <taxon>Dothideomycetes incertae sedis</taxon>
        <taxon>Zopfiaceae</taxon>
        <taxon>Zopfia</taxon>
    </lineage>
</organism>
<dbReference type="AlphaFoldDB" id="A0A6A6DBA8"/>
<name>A0A6A6DBA8_9PEZI</name>